<accession>A4S053</accession>
<protein>
    <recommendedName>
        <fullName evidence="5">Folate receptor-like domain-containing protein</fullName>
    </recommendedName>
</protein>
<keyword evidence="4" id="KW-0812">Transmembrane</keyword>
<evidence type="ECO:0000259" key="5">
    <source>
        <dbReference type="Pfam" id="PF03024"/>
    </source>
</evidence>
<keyword evidence="2" id="KW-1015">Disulfide bond</keyword>
<feature type="region of interest" description="Disordered" evidence="3">
    <location>
        <begin position="140"/>
        <end position="171"/>
    </location>
</feature>
<dbReference type="STRING" id="436017.A4S053"/>
<evidence type="ECO:0000256" key="1">
    <source>
        <dbReference type="ARBA" id="ARBA00022729"/>
    </source>
</evidence>
<evidence type="ECO:0000313" key="7">
    <source>
        <dbReference type="Proteomes" id="UP000001568"/>
    </source>
</evidence>
<evidence type="ECO:0000256" key="3">
    <source>
        <dbReference type="SAM" id="MobiDB-lite"/>
    </source>
</evidence>
<evidence type="ECO:0000313" key="6">
    <source>
        <dbReference type="EMBL" id="ABO97208.1"/>
    </source>
</evidence>
<dbReference type="GeneID" id="5002966"/>
<keyword evidence="4" id="KW-1133">Transmembrane helix</keyword>
<feature type="domain" description="Folate receptor-like" evidence="5">
    <location>
        <begin position="4"/>
        <end position="117"/>
    </location>
</feature>
<dbReference type="PANTHER" id="PTHR37390:SF1">
    <property type="entry name" value="FOLATE-BINDING PROTEIN 1"/>
    <property type="match status" value="1"/>
</dbReference>
<dbReference type="Proteomes" id="UP000001568">
    <property type="component" value="Chromosome 7"/>
</dbReference>
<sequence length="231" mass="24982">MTFCDAHRGSTCCGKEQTDAARVRAVHMQLNGFGERCRDAWGALECSVCDARVGVSEGVPVCAAACDGVYRACADEFFAEDGSRRLVPCRPSDTICTKLSEWIGDVRDKGKEMCEAAGWDYVAPGERWCFDGAAAKSSERAARRSGSADKAKTSKPSKKRGKKSRKASKGSKIDAGRVAMLAGGGVGLIYVLFTRALPLALQWHHRKNSVGARYAARRAAEQRSGNRAHYL</sequence>
<dbReference type="eggNOG" id="ENOG502QTR3">
    <property type="taxonomic scope" value="Eukaryota"/>
</dbReference>
<feature type="transmembrane region" description="Helical" evidence="4">
    <location>
        <begin position="175"/>
        <end position="193"/>
    </location>
</feature>
<dbReference type="InterPro" id="IPR018143">
    <property type="entry name" value="Folate_rcpt-like"/>
</dbReference>
<dbReference type="PANTHER" id="PTHR37390">
    <property type="entry name" value="OS02G0592500 PROTEIN"/>
    <property type="match status" value="1"/>
</dbReference>
<evidence type="ECO:0000256" key="4">
    <source>
        <dbReference type="SAM" id="Phobius"/>
    </source>
</evidence>
<dbReference type="Gramene" id="ABO97208">
    <property type="protein sequence ID" value="ABO97208"/>
    <property type="gene ID" value="OSTLU_32620"/>
</dbReference>
<feature type="compositionally biased region" description="Basic and acidic residues" evidence="3">
    <location>
        <begin position="140"/>
        <end position="152"/>
    </location>
</feature>
<dbReference type="OMA" id="RACKDEY"/>
<dbReference type="Pfam" id="PF03024">
    <property type="entry name" value="Folate_rec"/>
    <property type="match status" value="1"/>
</dbReference>
<evidence type="ECO:0000256" key="2">
    <source>
        <dbReference type="ARBA" id="ARBA00023157"/>
    </source>
</evidence>
<organism evidence="6 7">
    <name type="scientific">Ostreococcus lucimarinus (strain CCE9901)</name>
    <dbReference type="NCBI Taxonomy" id="436017"/>
    <lineage>
        <taxon>Eukaryota</taxon>
        <taxon>Viridiplantae</taxon>
        <taxon>Chlorophyta</taxon>
        <taxon>Mamiellophyceae</taxon>
        <taxon>Mamiellales</taxon>
        <taxon>Bathycoccaceae</taxon>
        <taxon>Ostreococcus</taxon>
    </lineage>
</organism>
<gene>
    <name evidence="6" type="ORF">OSTLU_32620</name>
</gene>
<keyword evidence="1" id="KW-0732">Signal</keyword>
<dbReference type="KEGG" id="olu:OSTLU_32620"/>
<dbReference type="EMBL" id="CP000587">
    <property type="protein sequence ID" value="ABO97208.1"/>
    <property type="molecule type" value="Genomic_DNA"/>
</dbReference>
<dbReference type="AlphaFoldDB" id="A4S053"/>
<dbReference type="RefSeq" id="XP_001418915.1">
    <property type="nucleotide sequence ID" value="XM_001418878.1"/>
</dbReference>
<feature type="compositionally biased region" description="Basic residues" evidence="3">
    <location>
        <begin position="153"/>
        <end position="169"/>
    </location>
</feature>
<name>A4S053_OSTLU</name>
<reference evidence="6 7" key="1">
    <citation type="journal article" date="2007" name="Proc. Natl. Acad. Sci. U.S.A.">
        <title>The tiny eukaryote Ostreococcus provides genomic insights into the paradox of plankton speciation.</title>
        <authorList>
            <person name="Palenik B."/>
            <person name="Grimwood J."/>
            <person name="Aerts A."/>
            <person name="Rouze P."/>
            <person name="Salamov A."/>
            <person name="Putnam N."/>
            <person name="Dupont C."/>
            <person name="Jorgensen R."/>
            <person name="Derelle E."/>
            <person name="Rombauts S."/>
            <person name="Zhou K."/>
            <person name="Otillar R."/>
            <person name="Merchant S.S."/>
            <person name="Podell S."/>
            <person name="Gaasterland T."/>
            <person name="Napoli C."/>
            <person name="Gendler K."/>
            <person name="Manuell A."/>
            <person name="Tai V."/>
            <person name="Vallon O."/>
            <person name="Piganeau G."/>
            <person name="Jancek S."/>
            <person name="Heijde M."/>
            <person name="Jabbari K."/>
            <person name="Bowler C."/>
            <person name="Lohr M."/>
            <person name="Robbens S."/>
            <person name="Werner G."/>
            <person name="Dubchak I."/>
            <person name="Pazour G.J."/>
            <person name="Ren Q."/>
            <person name="Paulsen I."/>
            <person name="Delwiche C."/>
            <person name="Schmutz J."/>
            <person name="Rokhsar D."/>
            <person name="Van de Peer Y."/>
            <person name="Moreau H."/>
            <person name="Grigoriev I.V."/>
        </authorList>
    </citation>
    <scope>NUCLEOTIDE SEQUENCE [LARGE SCALE GENOMIC DNA]</scope>
    <source>
        <strain evidence="6 7">CCE9901</strain>
    </source>
</reference>
<dbReference type="OrthoDB" id="498177at2759"/>
<proteinExistence type="predicted"/>
<dbReference type="InterPro" id="IPR053305">
    <property type="entry name" value="Folate-binding_rcpt-like"/>
</dbReference>
<dbReference type="HOGENOM" id="CLU_1201541_0_0_1"/>
<keyword evidence="4" id="KW-0472">Membrane</keyword>
<keyword evidence="7" id="KW-1185">Reference proteome</keyword>